<dbReference type="EMBL" id="FQXU01000022">
    <property type="protein sequence ID" value="SHI84404.1"/>
    <property type="molecule type" value="Genomic_DNA"/>
</dbReference>
<dbReference type="SUPFAM" id="SSF53850">
    <property type="entry name" value="Periplasmic binding protein-like II"/>
    <property type="match status" value="1"/>
</dbReference>
<dbReference type="PRINTS" id="PR00039">
    <property type="entry name" value="HTHLYSR"/>
</dbReference>
<protein>
    <submittedName>
        <fullName evidence="6">DNA-binding transcriptional regulator, LysR family</fullName>
    </submittedName>
</protein>
<dbReference type="SUPFAM" id="SSF46785">
    <property type="entry name" value="Winged helix' DNA-binding domain"/>
    <property type="match status" value="1"/>
</dbReference>
<sequence>MTLRHMKIFVAVCECKSVTAAAKKLFITQPAASLAITELEAYYGVRLFDRISKRLHITEMGKQLLSYATHIVSLFDEAEKSIRNLDSIGILRVGTSITIGNYLLPNFVKKFQDTHRNIKINAIIDNSKSIEDLVLSNEIDLGLIEGFSHSEYIESKIFMTDRMVLICSPDHHWSKVKEIEISDLNNSEFILRENGSAGREIIDNIFEMHGININQRWQSLSTQAIIKAVSKNLGISALPYLLVKENLDRGEVVEVAIKNITLIQNFSIISHKNKFLTNSAKDFMALFLN</sequence>
<dbReference type="InterPro" id="IPR000847">
    <property type="entry name" value="LysR_HTH_N"/>
</dbReference>
<keyword evidence="4" id="KW-0804">Transcription</keyword>
<dbReference type="Pfam" id="PF03466">
    <property type="entry name" value="LysR_substrate"/>
    <property type="match status" value="1"/>
</dbReference>
<dbReference type="FunFam" id="1.10.10.10:FF:000001">
    <property type="entry name" value="LysR family transcriptional regulator"/>
    <property type="match status" value="1"/>
</dbReference>
<keyword evidence="2" id="KW-0805">Transcription regulation</keyword>
<dbReference type="Gene3D" id="3.40.190.290">
    <property type="match status" value="1"/>
</dbReference>
<evidence type="ECO:0000259" key="5">
    <source>
        <dbReference type="PROSITE" id="PS50931"/>
    </source>
</evidence>
<keyword evidence="3 6" id="KW-0238">DNA-binding</keyword>
<dbReference type="PROSITE" id="PS50931">
    <property type="entry name" value="HTH_LYSR"/>
    <property type="match status" value="1"/>
</dbReference>
<dbReference type="GO" id="GO:0003700">
    <property type="term" value="F:DNA-binding transcription factor activity"/>
    <property type="evidence" value="ECO:0007669"/>
    <property type="project" value="InterPro"/>
</dbReference>
<dbReference type="PANTHER" id="PTHR30126">
    <property type="entry name" value="HTH-TYPE TRANSCRIPTIONAL REGULATOR"/>
    <property type="match status" value="1"/>
</dbReference>
<dbReference type="Gene3D" id="1.10.10.10">
    <property type="entry name" value="Winged helix-like DNA-binding domain superfamily/Winged helix DNA-binding domain"/>
    <property type="match status" value="1"/>
</dbReference>
<evidence type="ECO:0000313" key="6">
    <source>
        <dbReference type="EMBL" id="SHI84404.1"/>
    </source>
</evidence>
<accession>A0A1M6EG11</accession>
<dbReference type="AlphaFoldDB" id="A0A1M6EG11"/>
<dbReference type="InterPro" id="IPR036390">
    <property type="entry name" value="WH_DNA-bd_sf"/>
</dbReference>
<dbReference type="PANTHER" id="PTHR30126:SF39">
    <property type="entry name" value="HTH-TYPE TRANSCRIPTIONAL REGULATOR CYSL"/>
    <property type="match status" value="1"/>
</dbReference>
<dbReference type="GO" id="GO:0000976">
    <property type="term" value="F:transcription cis-regulatory region binding"/>
    <property type="evidence" value="ECO:0007669"/>
    <property type="project" value="TreeGrafter"/>
</dbReference>
<organism evidence="6 7">
    <name type="scientific">Clostridium intestinale DSM 6191</name>
    <dbReference type="NCBI Taxonomy" id="1121320"/>
    <lineage>
        <taxon>Bacteria</taxon>
        <taxon>Bacillati</taxon>
        <taxon>Bacillota</taxon>
        <taxon>Clostridia</taxon>
        <taxon>Eubacteriales</taxon>
        <taxon>Clostridiaceae</taxon>
        <taxon>Clostridium</taxon>
    </lineage>
</organism>
<dbReference type="InterPro" id="IPR005119">
    <property type="entry name" value="LysR_subst-bd"/>
</dbReference>
<dbReference type="Proteomes" id="UP000184241">
    <property type="component" value="Unassembled WGS sequence"/>
</dbReference>
<dbReference type="InterPro" id="IPR036388">
    <property type="entry name" value="WH-like_DNA-bd_sf"/>
</dbReference>
<proteinExistence type="inferred from homology"/>
<dbReference type="Pfam" id="PF00126">
    <property type="entry name" value="HTH_1"/>
    <property type="match status" value="1"/>
</dbReference>
<evidence type="ECO:0000256" key="2">
    <source>
        <dbReference type="ARBA" id="ARBA00023015"/>
    </source>
</evidence>
<evidence type="ECO:0000256" key="3">
    <source>
        <dbReference type="ARBA" id="ARBA00023125"/>
    </source>
</evidence>
<evidence type="ECO:0000256" key="1">
    <source>
        <dbReference type="ARBA" id="ARBA00009437"/>
    </source>
</evidence>
<feature type="domain" description="HTH lysR-type" evidence="5">
    <location>
        <begin position="1"/>
        <end position="58"/>
    </location>
</feature>
<evidence type="ECO:0000313" key="7">
    <source>
        <dbReference type="Proteomes" id="UP000184241"/>
    </source>
</evidence>
<dbReference type="RefSeq" id="WP_073022720.1">
    <property type="nucleotide sequence ID" value="NZ_FQXU01000022.1"/>
</dbReference>
<gene>
    <name evidence="6" type="ORF">SAMN02745941_04437</name>
</gene>
<name>A0A1M6EG11_9CLOT</name>
<comment type="similarity">
    <text evidence="1">Belongs to the LysR transcriptional regulatory family.</text>
</comment>
<evidence type="ECO:0000256" key="4">
    <source>
        <dbReference type="ARBA" id="ARBA00023163"/>
    </source>
</evidence>
<reference evidence="6 7" key="1">
    <citation type="submission" date="2016-11" db="EMBL/GenBank/DDBJ databases">
        <authorList>
            <person name="Jaros S."/>
            <person name="Januszkiewicz K."/>
            <person name="Wedrychowicz H."/>
        </authorList>
    </citation>
    <scope>NUCLEOTIDE SEQUENCE [LARGE SCALE GENOMIC DNA]</scope>
    <source>
        <strain evidence="6 7">DSM 6191</strain>
    </source>
</reference>